<dbReference type="CDD" id="cd00090">
    <property type="entry name" value="HTH_ARSR"/>
    <property type="match status" value="1"/>
</dbReference>
<dbReference type="STRING" id="391936.S7S_04115"/>
<accession>A0A0B4XKM5</accession>
<feature type="domain" description="Polymerase nucleotidyl transferase" evidence="2">
    <location>
        <begin position="110"/>
        <end position="182"/>
    </location>
</feature>
<feature type="compositionally biased region" description="Basic and acidic residues" evidence="1">
    <location>
        <begin position="196"/>
        <end position="210"/>
    </location>
</feature>
<dbReference type="KEGG" id="apac:S7S_04115"/>
<dbReference type="InterPro" id="IPR002934">
    <property type="entry name" value="Polymerase_NTP_transf_dom"/>
</dbReference>
<dbReference type="Gene3D" id="1.10.10.10">
    <property type="entry name" value="Winged helix-like DNA-binding domain superfamily/Winged helix DNA-binding domain"/>
    <property type="match status" value="1"/>
</dbReference>
<reference evidence="3 4" key="1">
    <citation type="journal article" date="2012" name="J. Bacteriol.">
        <title>Genome sequence of an alkane-degrading bacterium, Alcanivorax pacificus type strain W11-5, isolated from deep sea sediment.</title>
        <authorList>
            <person name="Lai Q."/>
            <person name="Shao Z."/>
        </authorList>
    </citation>
    <scope>NUCLEOTIDE SEQUENCE [LARGE SCALE GENOMIC DNA]</scope>
    <source>
        <strain evidence="3 4">W11-5</strain>
    </source>
</reference>
<gene>
    <name evidence="3" type="ORF">S7S_04115</name>
</gene>
<dbReference type="SUPFAM" id="SSF46785">
    <property type="entry name" value="Winged helix' DNA-binding domain"/>
    <property type="match status" value="1"/>
</dbReference>
<dbReference type="AlphaFoldDB" id="A0A0B4XKM5"/>
<proteinExistence type="predicted"/>
<feature type="region of interest" description="Disordered" evidence="1">
    <location>
        <begin position="191"/>
        <end position="210"/>
    </location>
</feature>
<dbReference type="GO" id="GO:0006355">
    <property type="term" value="P:regulation of DNA-templated transcription"/>
    <property type="evidence" value="ECO:0007669"/>
    <property type="project" value="UniProtKB-ARBA"/>
</dbReference>
<keyword evidence="4" id="KW-1185">Reference proteome</keyword>
<dbReference type="InterPro" id="IPR036388">
    <property type="entry name" value="WH-like_DNA-bd_sf"/>
</dbReference>
<dbReference type="Gene3D" id="3.30.460.10">
    <property type="entry name" value="Beta Polymerase, domain 2"/>
    <property type="match status" value="1"/>
</dbReference>
<dbReference type="InterPro" id="IPR036390">
    <property type="entry name" value="WH_DNA-bd_sf"/>
</dbReference>
<dbReference type="Pfam" id="PF01909">
    <property type="entry name" value="NTP_transf_2"/>
    <property type="match status" value="1"/>
</dbReference>
<evidence type="ECO:0000313" key="3">
    <source>
        <dbReference type="EMBL" id="AJD47245.1"/>
    </source>
</evidence>
<organism evidence="3 4">
    <name type="scientific">Isoalcanivorax pacificus W11-5</name>
    <dbReference type="NCBI Taxonomy" id="391936"/>
    <lineage>
        <taxon>Bacteria</taxon>
        <taxon>Pseudomonadati</taxon>
        <taxon>Pseudomonadota</taxon>
        <taxon>Gammaproteobacteria</taxon>
        <taxon>Oceanospirillales</taxon>
        <taxon>Alcanivoracaceae</taxon>
        <taxon>Isoalcanivorax</taxon>
    </lineage>
</organism>
<dbReference type="SUPFAM" id="SSF81301">
    <property type="entry name" value="Nucleotidyltransferase"/>
    <property type="match status" value="1"/>
</dbReference>
<evidence type="ECO:0000313" key="4">
    <source>
        <dbReference type="Proteomes" id="UP000006764"/>
    </source>
</evidence>
<dbReference type="InterPro" id="IPR011991">
    <property type="entry name" value="ArsR-like_HTH"/>
</dbReference>
<dbReference type="InterPro" id="IPR043519">
    <property type="entry name" value="NT_sf"/>
</dbReference>
<dbReference type="OrthoDB" id="8223306at2"/>
<name>A0A0B4XKM5_9GAMM</name>
<dbReference type="EMBL" id="CP004387">
    <property type="protein sequence ID" value="AJD47245.1"/>
    <property type="molecule type" value="Genomic_DNA"/>
</dbReference>
<dbReference type="Proteomes" id="UP000006764">
    <property type="component" value="Chromosome"/>
</dbReference>
<dbReference type="GO" id="GO:0016779">
    <property type="term" value="F:nucleotidyltransferase activity"/>
    <property type="evidence" value="ECO:0007669"/>
    <property type="project" value="InterPro"/>
</dbReference>
<evidence type="ECO:0000259" key="2">
    <source>
        <dbReference type="Pfam" id="PF01909"/>
    </source>
</evidence>
<sequence>MPSTQLGNALFSTTQQRLLALLYGNPHSSFYTNEIARWSQVGKGSISRELERLQAAGILTRFRQGNQMRYQADARCPIFEELRSIVLKTFGMAEPLRTALAPFLPRLAWAVIYGSIARGEDTADSDIDLLLIGDGLLYGEVMAPLLPVEKMLGRTINPTLLTVQEWLARKAAGHSFATRVAAQPTIVLIGEEPEFKDEPARKSDKPGPHR</sequence>
<dbReference type="HOGENOM" id="CLU_094593_0_0_6"/>
<protein>
    <submittedName>
        <fullName evidence="3">Transcriptional regulator</fullName>
    </submittedName>
</protein>
<evidence type="ECO:0000256" key="1">
    <source>
        <dbReference type="SAM" id="MobiDB-lite"/>
    </source>
</evidence>